<gene>
    <name evidence="2" type="ORF">EIA08_23555</name>
    <name evidence="1" type="ORF">QO046_28365</name>
    <name evidence="3" type="ORF">SAMEA4370473_00108</name>
</gene>
<evidence type="ECO:0000313" key="4">
    <source>
        <dbReference type="Proteomes" id="UP000271008"/>
    </source>
</evidence>
<dbReference type="Proteomes" id="UP000271008">
    <property type="component" value="Unassembled WGS sequence"/>
</dbReference>
<reference evidence="3" key="2">
    <citation type="submission" date="2019-06" db="EMBL/GenBank/DDBJ databases">
        <authorList>
            <consortium name="Pathogen Informatics"/>
        </authorList>
    </citation>
    <scope>NUCLEOTIDE SEQUENCE [LARGE SCALE GENOMIC DNA]</scope>
    <source>
        <strain evidence="3">VRES-hospital6495299</strain>
        <plasmid evidence="3">1</plasmid>
    </source>
</reference>
<dbReference type="RefSeq" id="WP_001542067.1">
    <property type="nucleotide sequence ID" value="NZ_AP018939.1"/>
</dbReference>
<dbReference type="Pfam" id="PF12686">
    <property type="entry name" value="DUF3800"/>
    <property type="match status" value="1"/>
</dbReference>
<dbReference type="EMBL" id="JASMQD010000003">
    <property type="protein sequence ID" value="MDK2698149.1"/>
    <property type="molecule type" value="Genomic_DNA"/>
</dbReference>
<accession>A0A0A1ADZ9</accession>
<organism evidence="2 4">
    <name type="scientific">Escherichia coli</name>
    <dbReference type="NCBI Taxonomy" id="562"/>
    <lineage>
        <taxon>Bacteria</taxon>
        <taxon>Pseudomonadati</taxon>
        <taxon>Pseudomonadota</taxon>
        <taxon>Gammaproteobacteria</taxon>
        <taxon>Enterobacterales</taxon>
        <taxon>Enterobacteriaceae</taxon>
        <taxon>Escherichia</taxon>
    </lineage>
</organism>
<protein>
    <submittedName>
        <fullName evidence="1">DUF3800 domain-containing protein</fullName>
    </submittedName>
    <submittedName>
        <fullName evidence="3">Protein of uncharacterized function (DUF3800)</fullName>
    </submittedName>
</protein>
<dbReference type="InterPro" id="IPR024524">
    <property type="entry name" value="DUF3800"/>
</dbReference>
<keyword evidence="3" id="KW-0614">Plasmid</keyword>
<sequence>MHFYVDETGQTGRNLFDKTQPVLSYGVLSSDANLDKVAEADLAVIRKTLGVQRLHAAELGLHRLSDLVDTLLVLQKKHRIRFDIWQVVKRDHAIISFFDQVFDQGMNPAVPWSAYWTPLRYPLLLNLASLFDDELASNAWTARLEAHDERASELFCTVSDELISRTAASALDHRSKQLITDALNWASANFEQLGYNCKTNKERLRIMPNMIGFQSVLHGICSRLGAPERKASIIVDQQSQFNTTQRELNEFYYQIRDMPWELGPGLPVMNMKNMPAEPLVFQSGTKSAGLELVDIYLWTFKRFMEDKALTKPLSRLVYTNLKTARTNSVSIQSVASRFKELLGKLPVPSAEIMRLAQELRDFDEARRMPYVVSGSPD</sequence>
<dbReference type="AlphaFoldDB" id="A0A0A1ADZ9"/>
<evidence type="ECO:0000313" key="3">
    <source>
        <dbReference type="EMBL" id="VUD38275.1"/>
    </source>
</evidence>
<proteinExistence type="predicted"/>
<name>A0A0A1ADZ9_ECOLX</name>
<dbReference type="EMBL" id="LR595874">
    <property type="protein sequence ID" value="VUD38275.1"/>
    <property type="molecule type" value="Genomic_DNA"/>
</dbReference>
<dbReference type="EMBL" id="RQTU01000040">
    <property type="protein sequence ID" value="RRD72216.1"/>
    <property type="molecule type" value="Genomic_DNA"/>
</dbReference>
<reference evidence="1" key="3">
    <citation type="submission" date="2023-05" db="EMBL/GenBank/DDBJ databases">
        <title>Efficient inhibition of multidrug-resistant Escherichia coli by a new antibiotic combination.</title>
        <authorList>
            <person name="Lin T."/>
        </authorList>
    </citation>
    <scope>NUCLEOTIDE SEQUENCE</scope>
    <source>
        <strain evidence="1">YmmD45</strain>
    </source>
</reference>
<geneLocation type="plasmid" evidence="3">
    <name>1</name>
</geneLocation>
<evidence type="ECO:0000313" key="2">
    <source>
        <dbReference type="EMBL" id="RRD72216.1"/>
    </source>
</evidence>
<evidence type="ECO:0000313" key="1">
    <source>
        <dbReference type="EMBL" id="MDK2698149.1"/>
    </source>
</evidence>
<reference evidence="2 4" key="1">
    <citation type="submission" date="2018-11" db="EMBL/GenBank/DDBJ databases">
        <title>Enterobacteriaceae from Patient.</title>
        <authorList>
            <person name="Shen C."/>
            <person name="Yang Y."/>
            <person name="Tian G."/>
        </authorList>
    </citation>
    <scope>NUCLEOTIDE SEQUENCE [LARGE SCALE GENOMIC DNA]</scope>
    <source>
        <strain evidence="2 4">GBGD28</strain>
    </source>
</reference>
<dbReference type="Proteomes" id="UP001223829">
    <property type="component" value="Unassembled WGS sequence"/>
</dbReference>